<comment type="caution">
    <text evidence="2">The sequence shown here is derived from an EMBL/GenBank/DDBJ whole genome shotgun (WGS) entry which is preliminary data.</text>
</comment>
<gene>
    <name evidence="2" type="ORF">M9458_013482</name>
</gene>
<name>A0ABD0QX29_CIRMR</name>
<evidence type="ECO:0000256" key="1">
    <source>
        <dbReference type="SAM" id="MobiDB-lite"/>
    </source>
</evidence>
<keyword evidence="3" id="KW-1185">Reference proteome</keyword>
<evidence type="ECO:0000313" key="2">
    <source>
        <dbReference type="EMBL" id="KAL0190784.1"/>
    </source>
</evidence>
<feature type="region of interest" description="Disordered" evidence="1">
    <location>
        <begin position="1"/>
        <end position="27"/>
    </location>
</feature>
<evidence type="ECO:0000313" key="3">
    <source>
        <dbReference type="Proteomes" id="UP001529510"/>
    </source>
</evidence>
<dbReference type="Proteomes" id="UP001529510">
    <property type="component" value="Unassembled WGS sequence"/>
</dbReference>
<reference evidence="2 3" key="1">
    <citation type="submission" date="2024-05" db="EMBL/GenBank/DDBJ databases">
        <title>Genome sequencing and assembly of Indian major carp, Cirrhinus mrigala (Hamilton, 1822).</title>
        <authorList>
            <person name="Mohindra V."/>
            <person name="Chowdhury L.M."/>
            <person name="Lal K."/>
            <person name="Jena J.K."/>
        </authorList>
    </citation>
    <scope>NUCLEOTIDE SEQUENCE [LARGE SCALE GENOMIC DNA]</scope>
    <source>
        <strain evidence="2">CM1030</strain>
        <tissue evidence="2">Blood</tissue>
    </source>
</reference>
<organism evidence="2 3">
    <name type="scientific">Cirrhinus mrigala</name>
    <name type="common">Mrigala</name>
    <dbReference type="NCBI Taxonomy" id="683832"/>
    <lineage>
        <taxon>Eukaryota</taxon>
        <taxon>Metazoa</taxon>
        <taxon>Chordata</taxon>
        <taxon>Craniata</taxon>
        <taxon>Vertebrata</taxon>
        <taxon>Euteleostomi</taxon>
        <taxon>Actinopterygii</taxon>
        <taxon>Neopterygii</taxon>
        <taxon>Teleostei</taxon>
        <taxon>Ostariophysi</taxon>
        <taxon>Cypriniformes</taxon>
        <taxon>Cyprinidae</taxon>
        <taxon>Labeoninae</taxon>
        <taxon>Labeonini</taxon>
        <taxon>Cirrhinus</taxon>
    </lineage>
</organism>
<dbReference type="EMBL" id="JAMKFB020000006">
    <property type="protein sequence ID" value="KAL0190784.1"/>
    <property type="molecule type" value="Genomic_DNA"/>
</dbReference>
<protein>
    <submittedName>
        <fullName evidence="2">Uncharacterized protein</fullName>
    </submittedName>
</protein>
<feature type="non-terminal residue" evidence="2">
    <location>
        <position position="55"/>
    </location>
</feature>
<proteinExistence type="predicted"/>
<sequence length="55" mass="6334">VQDSLDIGLTEVPPIRKPTKDSPWKESAVLQHRQQLKTKMKYNKVEDPKAPHAKQ</sequence>
<accession>A0ABD0QX29</accession>
<feature type="non-terminal residue" evidence="2">
    <location>
        <position position="1"/>
    </location>
</feature>
<dbReference type="AlphaFoldDB" id="A0ABD0QX29"/>